<sequence length="216" mass="23968">MKRFIWGFLLAILAPAQGMAWLDGQGAIRGSLPLQDWRSLRDRGVHKQDFDYSCGAASLATLLQGYFGIETSEQALLQRLPLHQGRTSFADLATLVRVDYGLQAAGYALSFAQLQQLARPVLLYLSVRGQDHFSVLRGIDANGAVWLADPSWGNRLLTRTQFEAIWYTRAAASHPGKILLLEPSTGGFTTRSDYYQSSRLAQEIRRADCQFCRAGG</sequence>
<reference evidence="3" key="1">
    <citation type="submission" date="2019-02" db="EMBL/GenBank/DDBJ databases">
        <authorList>
            <person name="Li S.-H."/>
        </authorList>
    </citation>
    <scope>NUCLEOTIDE SEQUENCE</scope>
    <source>
        <strain evidence="3">IMCC14734</strain>
    </source>
</reference>
<feature type="chain" id="PRO_5046350264" evidence="1">
    <location>
        <begin position="21"/>
        <end position="216"/>
    </location>
</feature>
<feature type="signal peptide" evidence="1">
    <location>
        <begin position="1"/>
        <end position="20"/>
    </location>
</feature>
<dbReference type="InterPro" id="IPR005074">
    <property type="entry name" value="Peptidase_C39"/>
</dbReference>
<dbReference type="Gene3D" id="3.90.70.10">
    <property type="entry name" value="Cysteine proteinases"/>
    <property type="match status" value="1"/>
</dbReference>
<accession>A0ABT3TC40</accession>
<dbReference type="Pfam" id="PF03412">
    <property type="entry name" value="Peptidase_C39"/>
    <property type="match status" value="1"/>
</dbReference>
<dbReference type="CDD" id="cd02423">
    <property type="entry name" value="Peptidase_C39G"/>
    <property type="match status" value="1"/>
</dbReference>
<keyword evidence="1" id="KW-0732">Signal</keyword>
<feature type="domain" description="Peptidase C39" evidence="2">
    <location>
        <begin position="48"/>
        <end position="173"/>
    </location>
</feature>
<evidence type="ECO:0000313" key="3">
    <source>
        <dbReference type="EMBL" id="MCX2979400.1"/>
    </source>
</evidence>
<keyword evidence="4" id="KW-1185">Reference proteome</keyword>
<comment type="caution">
    <text evidence="3">The sequence shown here is derived from an EMBL/GenBank/DDBJ whole genome shotgun (WGS) entry which is preliminary data.</text>
</comment>
<evidence type="ECO:0000313" key="4">
    <source>
        <dbReference type="Proteomes" id="UP001143362"/>
    </source>
</evidence>
<protein>
    <submittedName>
        <fullName evidence="3">Peptidase C39</fullName>
    </submittedName>
</protein>
<dbReference type="Proteomes" id="UP001143362">
    <property type="component" value="Unassembled WGS sequence"/>
</dbReference>
<proteinExistence type="predicted"/>
<dbReference type="RefSeq" id="WP_279243403.1">
    <property type="nucleotide sequence ID" value="NZ_SHNN01000001.1"/>
</dbReference>
<evidence type="ECO:0000256" key="1">
    <source>
        <dbReference type="SAM" id="SignalP"/>
    </source>
</evidence>
<gene>
    <name evidence="3" type="ORF">EYC98_00815</name>
</gene>
<name>A0ABT3TC40_9GAMM</name>
<dbReference type="EMBL" id="SHNN01000001">
    <property type="protein sequence ID" value="MCX2979400.1"/>
    <property type="molecule type" value="Genomic_DNA"/>
</dbReference>
<dbReference type="PROSITE" id="PS50990">
    <property type="entry name" value="PEPTIDASE_C39"/>
    <property type="match status" value="1"/>
</dbReference>
<organism evidence="3 4">
    <name type="scientific">Candidatus Litorirhabdus singularis</name>
    <dbReference type="NCBI Taxonomy" id="2518993"/>
    <lineage>
        <taxon>Bacteria</taxon>
        <taxon>Pseudomonadati</taxon>
        <taxon>Pseudomonadota</taxon>
        <taxon>Gammaproteobacteria</taxon>
        <taxon>Cellvibrionales</taxon>
        <taxon>Halieaceae</taxon>
        <taxon>Candidatus Litorirhabdus</taxon>
    </lineage>
</organism>
<evidence type="ECO:0000259" key="2">
    <source>
        <dbReference type="PROSITE" id="PS50990"/>
    </source>
</evidence>